<dbReference type="InterPro" id="IPR004330">
    <property type="entry name" value="FAR1_DNA_bnd_dom"/>
</dbReference>
<dbReference type="PANTHER" id="PTHR47718">
    <property type="entry name" value="OS01G0519700 PROTEIN"/>
    <property type="match status" value="1"/>
</dbReference>
<accession>A0A803N0U0</accession>
<name>A0A803N0U0_CHEQI</name>
<proteinExistence type="predicted"/>
<evidence type="ECO:0000313" key="3">
    <source>
        <dbReference type="Proteomes" id="UP000596660"/>
    </source>
</evidence>
<keyword evidence="3" id="KW-1185">Reference proteome</keyword>
<dbReference type="PANTHER" id="PTHR47718:SF13">
    <property type="entry name" value="OS09G0290500 PROTEIN"/>
    <property type="match status" value="1"/>
</dbReference>
<dbReference type="Proteomes" id="UP000596660">
    <property type="component" value="Unplaced"/>
</dbReference>
<reference evidence="2" key="1">
    <citation type="journal article" date="2017" name="Nature">
        <title>The genome of Chenopodium quinoa.</title>
        <authorList>
            <person name="Jarvis D.E."/>
            <person name="Ho Y.S."/>
            <person name="Lightfoot D.J."/>
            <person name="Schmoeckel S.M."/>
            <person name="Li B."/>
            <person name="Borm T.J.A."/>
            <person name="Ohyanagi H."/>
            <person name="Mineta K."/>
            <person name="Michell C.T."/>
            <person name="Saber N."/>
            <person name="Kharbatia N.M."/>
            <person name="Rupper R.R."/>
            <person name="Sharp A.R."/>
            <person name="Dally N."/>
            <person name="Boughton B.A."/>
            <person name="Woo Y.H."/>
            <person name="Gao G."/>
            <person name="Schijlen E.G.W.M."/>
            <person name="Guo X."/>
            <person name="Momin A.A."/>
            <person name="Negrao S."/>
            <person name="Al-Babili S."/>
            <person name="Gehring C."/>
            <person name="Roessner U."/>
            <person name="Jung C."/>
            <person name="Murphy K."/>
            <person name="Arold S.T."/>
            <person name="Gojobori T."/>
            <person name="van der Linden C.G."/>
            <person name="van Loo E.N."/>
            <person name="Jellen E.N."/>
            <person name="Maughan P.J."/>
            <person name="Tester M."/>
        </authorList>
    </citation>
    <scope>NUCLEOTIDE SEQUENCE [LARGE SCALE GENOMIC DNA]</scope>
    <source>
        <strain evidence="2">cv. PI 614886</strain>
    </source>
</reference>
<sequence>MSEVNVGEESYKTPTKGKSNVSISVEIEEFANVEVSLSPPPAVEKIDEYFRNYGKQVGFGVVRSCGETIGKGANARDTRNVTWTCKCYGLTGRKRKKTGLTFVSDSHICDEVMVKRNSKKVGCGVNLNAIVNKAGEWLIKRVHLEHVGHNPTLSK</sequence>
<dbReference type="Pfam" id="PF03101">
    <property type="entry name" value="FAR1"/>
    <property type="match status" value="1"/>
</dbReference>
<protein>
    <recommendedName>
        <fullName evidence="1">FAR1 domain-containing protein</fullName>
    </recommendedName>
</protein>
<feature type="domain" description="FAR1" evidence="1">
    <location>
        <begin position="48"/>
        <end position="146"/>
    </location>
</feature>
<organism evidence="2 3">
    <name type="scientific">Chenopodium quinoa</name>
    <name type="common">Quinoa</name>
    <dbReference type="NCBI Taxonomy" id="63459"/>
    <lineage>
        <taxon>Eukaryota</taxon>
        <taxon>Viridiplantae</taxon>
        <taxon>Streptophyta</taxon>
        <taxon>Embryophyta</taxon>
        <taxon>Tracheophyta</taxon>
        <taxon>Spermatophyta</taxon>
        <taxon>Magnoliopsida</taxon>
        <taxon>eudicotyledons</taxon>
        <taxon>Gunneridae</taxon>
        <taxon>Pentapetalae</taxon>
        <taxon>Caryophyllales</taxon>
        <taxon>Chenopodiaceae</taxon>
        <taxon>Chenopodioideae</taxon>
        <taxon>Atripliceae</taxon>
        <taxon>Chenopodium</taxon>
    </lineage>
</organism>
<dbReference type="Gramene" id="AUR62038574-RA">
    <property type="protein sequence ID" value="AUR62038574-RA:cds"/>
    <property type="gene ID" value="AUR62038574"/>
</dbReference>
<dbReference type="AlphaFoldDB" id="A0A803N0U0"/>
<evidence type="ECO:0000313" key="2">
    <source>
        <dbReference type="EnsemblPlants" id="AUR62038574-RA:cds"/>
    </source>
</evidence>
<reference evidence="2" key="2">
    <citation type="submission" date="2021-03" db="UniProtKB">
        <authorList>
            <consortium name="EnsemblPlants"/>
        </authorList>
    </citation>
    <scope>IDENTIFICATION</scope>
</reference>
<dbReference type="EnsemblPlants" id="AUR62038574-RA">
    <property type="protein sequence ID" value="AUR62038574-RA:cds"/>
    <property type="gene ID" value="AUR62038574"/>
</dbReference>
<evidence type="ECO:0000259" key="1">
    <source>
        <dbReference type="Pfam" id="PF03101"/>
    </source>
</evidence>